<comment type="caution">
    <text evidence="2">The sequence shown here is derived from an EMBL/GenBank/DDBJ whole genome shotgun (WGS) entry which is preliminary data.</text>
</comment>
<protein>
    <submittedName>
        <fullName evidence="2">Uncharacterized protein</fullName>
    </submittedName>
</protein>
<organism evidence="2 3">
    <name type="scientific">Mycena citricolor</name>
    <dbReference type="NCBI Taxonomy" id="2018698"/>
    <lineage>
        <taxon>Eukaryota</taxon>
        <taxon>Fungi</taxon>
        <taxon>Dikarya</taxon>
        <taxon>Basidiomycota</taxon>
        <taxon>Agaricomycotina</taxon>
        <taxon>Agaricomycetes</taxon>
        <taxon>Agaricomycetidae</taxon>
        <taxon>Agaricales</taxon>
        <taxon>Marasmiineae</taxon>
        <taxon>Mycenaceae</taxon>
        <taxon>Mycena</taxon>
    </lineage>
</organism>
<evidence type="ECO:0000313" key="3">
    <source>
        <dbReference type="Proteomes" id="UP001295794"/>
    </source>
</evidence>
<feature type="region of interest" description="Disordered" evidence="1">
    <location>
        <begin position="50"/>
        <end position="70"/>
    </location>
</feature>
<proteinExistence type="predicted"/>
<sequence>IRITLEPNPSYGTFITCRTIPSDFRLLLLLLPTRPLQWHNAALRRRPKLLRALRTHRHPKRSPAPNRNRK</sequence>
<dbReference type="EMBL" id="CAVNYO010000444">
    <property type="protein sequence ID" value="CAK5281206.1"/>
    <property type="molecule type" value="Genomic_DNA"/>
</dbReference>
<feature type="non-terminal residue" evidence="2">
    <location>
        <position position="1"/>
    </location>
</feature>
<reference evidence="2" key="1">
    <citation type="submission" date="2023-11" db="EMBL/GenBank/DDBJ databases">
        <authorList>
            <person name="De Vega J J."/>
            <person name="De Vega J J."/>
        </authorList>
    </citation>
    <scope>NUCLEOTIDE SEQUENCE</scope>
</reference>
<dbReference type="Proteomes" id="UP001295794">
    <property type="component" value="Unassembled WGS sequence"/>
</dbReference>
<evidence type="ECO:0000256" key="1">
    <source>
        <dbReference type="SAM" id="MobiDB-lite"/>
    </source>
</evidence>
<keyword evidence="3" id="KW-1185">Reference proteome</keyword>
<dbReference type="AlphaFoldDB" id="A0AAD2HTM8"/>
<accession>A0AAD2HTM8</accession>
<name>A0AAD2HTM8_9AGAR</name>
<gene>
    <name evidence="2" type="ORF">MYCIT1_LOCUS32154</name>
</gene>
<evidence type="ECO:0000313" key="2">
    <source>
        <dbReference type="EMBL" id="CAK5281206.1"/>
    </source>
</evidence>